<gene>
    <name evidence="7" type="ORF">DCK97_00590</name>
</gene>
<evidence type="ECO:0000256" key="1">
    <source>
        <dbReference type="ARBA" id="ARBA00004308"/>
    </source>
</evidence>
<keyword evidence="2" id="KW-0813">Transport</keyword>
<evidence type="ECO:0000313" key="7">
    <source>
        <dbReference type="EMBL" id="HAE45894.1"/>
    </source>
</evidence>
<dbReference type="PROSITE" id="PS51318">
    <property type="entry name" value="TAT"/>
    <property type="match status" value="1"/>
</dbReference>
<keyword evidence="5" id="KW-0472">Membrane</keyword>
<accession>A0A3B9IDE8</accession>
<dbReference type="Pfam" id="PF13379">
    <property type="entry name" value="NMT1_2"/>
    <property type="match status" value="1"/>
</dbReference>
<proteinExistence type="inferred from homology"/>
<dbReference type="Proteomes" id="UP000257706">
    <property type="component" value="Unassembled WGS sequence"/>
</dbReference>
<dbReference type="InterPro" id="IPR044527">
    <property type="entry name" value="NrtA/CpmA_ABC-bd_dom"/>
</dbReference>
<evidence type="ECO:0000256" key="4">
    <source>
        <dbReference type="ARBA" id="ARBA00022519"/>
    </source>
</evidence>
<comment type="similarity">
    <text evidence="6">Belongs to the CmpA/NrtA family.</text>
</comment>
<evidence type="ECO:0000256" key="2">
    <source>
        <dbReference type="ARBA" id="ARBA00022448"/>
    </source>
</evidence>
<dbReference type="InterPro" id="IPR006311">
    <property type="entry name" value="TAT_signal"/>
</dbReference>
<dbReference type="AlphaFoldDB" id="A0A3B9IDE8"/>
<evidence type="ECO:0000313" key="8">
    <source>
        <dbReference type="Proteomes" id="UP000257706"/>
    </source>
</evidence>
<name>A0A3B9IDE8_9PROT</name>
<dbReference type="PANTHER" id="PTHR30024:SF43">
    <property type="entry name" value="BLL4572 PROTEIN"/>
    <property type="match status" value="1"/>
</dbReference>
<reference evidence="7 8" key="1">
    <citation type="journal article" date="2018" name="Nat. Biotechnol.">
        <title>A standardized bacterial taxonomy based on genome phylogeny substantially revises the tree of life.</title>
        <authorList>
            <person name="Parks D.H."/>
            <person name="Chuvochina M."/>
            <person name="Waite D.W."/>
            <person name="Rinke C."/>
            <person name="Skarshewski A."/>
            <person name="Chaumeil P.A."/>
            <person name="Hugenholtz P."/>
        </authorList>
    </citation>
    <scope>NUCLEOTIDE SEQUENCE [LARGE SCALE GENOMIC DNA]</scope>
    <source>
        <strain evidence="7">UBA8739</strain>
    </source>
</reference>
<dbReference type="GO" id="GO:0012505">
    <property type="term" value="C:endomembrane system"/>
    <property type="evidence" value="ECO:0007669"/>
    <property type="project" value="UniProtKB-SubCell"/>
</dbReference>
<evidence type="ECO:0000256" key="5">
    <source>
        <dbReference type="ARBA" id="ARBA00023136"/>
    </source>
</evidence>
<protein>
    <submittedName>
        <fullName evidence="7">Nitrate ABC transporter</fullName>
    </submittedName>
</protein>
<evidence type="ECO:0000256" key="3">
    <source>
        <dbReference type="ARBA" id="ARBA00022475"/>
    </source>
</evidence>
<comment type="caution">
    <text evidence="7">The sequence shown here is derived from an EMBL/GenBank/DDBJ whole genome shotgun (WGS) entry which is preliminary data.</text>
</comment>
<dbReference type="Gene3D" id="3.40.190.10">
    <property type="entry name" value="Periplasmic binding protein-like II"/>
    <property type="match status" value="2"/>
</dbReference>
<dbReference type="EMBL" id="DMAI01000008">
    <property type="protein sequence ID" value="HAE45894.1"/>
    <property type="molecule type" value="Genomic_DNA"/>
</dbReference>
<keyword evidence="3" id="KW-1003">Cell membrane</keyword>
<dbReference type="SUPFAM" id="SSF53850">
    <property type="entry name" value="Periplasmic binding protein-like II"/>
    <property type="match status" value="1"/>
</dbReference>
<organism evidence="7 8">
    <name type="scientific">Tistrella mobilis</name>
    <dbReference type="NCBI Taxonomy" id="171437"/>
    <lineage>
        <taxon>Bacteria</taxon>
        <taxon>Pseudomonadati</taxon>
        <taxon>Pseudomonadota</taxon>
        <taxon>Alphaproteobacteria</taxon>
        <taxon>Geminicoccales</taxon>
        <taxon>Geminicoccaceae</taxon>
        <taxon>Tistrella</taxon>
    </lineage>
</organism>
<dbReference type="CDD" id="cd13553">
    <property type="entry name" value="PBP2_NrtA_CpmA_like"/>
    <property type="match status" value="1"/>
</dbReference>
<evidence type="ECO:0000256" key="6">
    <source>
        <dbReference type="ARBA" id="ARBA00024031"/>
    </source>
</evidence>
<dbReference type="PANTHER" id="PTHR30024">
    <property type="entry name" value="ALIPHATIC SULFONATES-BINDING PROTEIN-RELATED"/>
    <property type="match status" value="1"/>
</dbReference>
<sequence>MTDKIIPPASPDASAAADARRFRISRRGLLGAAATLAAARLLLPGGAFAAATSLAPEKTDLAIGFIPLTDCAPLVIAHEKGFFKREGLKVILSKEASWANIRDKMTIGALDAAHMLAGMPIAATLGLGAIPQAQVTALSLDLNGNAITLSNALHDRMVAADPAAMAERPMTARALKAVIDADKAAGKAPLTFAAVFPVSSHMYELRYWLASAGIDPDADLRIIVIPPPQMVANLRAGNCDGYCVGEPWNERAVEAGIGKVAITSVELWANQPEKVLGVAADWAEKNPATHEAMLRAVIAAGQWLDDPANRAEAADIIAGRAYVNAPAEVVRMSMTGTFRYAADEAPRPLPDFNVFSRYAANFPWISHAEWTLTQMIRWGQIDRPIDIAATAAAVYRPDLYRKVAAQMDIAAPTIDRKPEGINTSAWTLTRATRPIAMGPDVFFDGTRFDPADPVGYIRQFAIKAPAVDLTALAAAQTTPRASAA</sequence>
<keyword evidence="4" id="KW-0997">Cell inner membrane</keyword>
<comment type="subcellular location">
    <subcellularLocation>
        <location evidence="1">Endomembrane system</location>
    </subcellularLocation>
</comment>